<feature type="region of interest" description="Disordered" evidence="1">
    <location>
        <begin position="1"/>
        <end position="23"/>
    </location>
</feature>
<keyword evidence="3" id="KW-1185">Reference proteome</keyword>
<dbReference type="Proteomes" id="UP000283993">
    <property type="component" value="Unassembled WGS sequence"/>
</dbReference>
<accession>A0A423PGJ9</accession>
<dbReference type="SUPFAM" id="SSF56112">
    <property type="entry name" value="Protein kinase-like (PK-like)"/>
    <property type="match status" value="1"/>
</dbReference>
<gene>
    <name evidence="2" type="ORF">SAOR_14030</name>
</gene>
<evidence type="ECO:0000313" key="3">
    <source>
        <dbReference type="Proteomes" id="UP000283993"/>
    </source>
</evidence>
<evidence type="ECO:0000256" key="1">
    <source>
        <dbReference type="SAM" id="MobiDB-lite"/>
    </source>
</evidence>
<protein>
    <submittedName>
        <fullName evidence="2">Uncharacterized protein</fullName>
    </submittedName>
</protein>
<organism evidence="2 3">
    <name type="scientific">Salinisphaera orenii MK-B5</name>
    <dbReference type="NCBI Taxonomy" id="856730"/>
    <lineage>
        <taxon>Bacteria</taxon>
        <taxon>Pseudomonadati</taxon>
        <taxon>Pseudomonadota</taxon>
        <taxon>Gammaproteobacteria</taxon>
        <taxon>Salinisphaerales</taxon>
        <taxon>Salinisphaeraceae</taxon>
        <taxon>Salinisphaera</taxon>
    </lineage>
</organism>
<sequence length="262" mass="29480">MRDRKPASEQPGTTAGDRSAPPVLERVRRRAPAILGGGPWRFRLTPDVDLPGAVTGWRLLYDGAHSRIYRLEAAALVVKLAEPRSRPRDDLRKYVMCQARREYRGAAFLNALGLDTPDMRGWAVSLAPGAHYESALFMRPLPPFVSGLRLLRSESDADRRAAFLARLASELGTLFGHGFVHKDCHFDNLCVRDDGRLVWIDCDIRRPGSAARRRQGLRRALALLRRTARNDIGEREWRIFKQQFGEALAHAPNGPSLIDEIQ</sequence>
<reference evidence="2 3" key="1">
    <citation type="submission" date="2013-10" db="EMBL/GenBank/DDBJ databases">
        <title>Salinisphaera orenii MK-B5 Genome Sequencing.</title>
        <authorList>
            <person name="Lai Q."/>
            <person name="Li C."/>
            <person name="Shao Z."/>
        </authorList>
    </citation>
    <scope>NUCLEOTIDE SEQUENCE [LARGE SCALE GENOMIC DNA]</scope>
    <source>
        <strain evidence="2 3">MK-B5</strain>
    </source>
</reference>
<dbReference type="AlphaFoldDB" id="A0A423PGJ9"/>
<proteinExistence type="predicted"/>
<dbReference type="RefSeq" id="WP_123631980.1">
    <property type="nucleotide sequence ID" value="NZ_AYKH01000041.1"/>
</dbReference>
<name>A0A423PGJ9_9GAMM</name>
<evidence type="ECO:0000313" key="2">
    <source>
        <dbReference type="EMBL" id="ROO24742.1"/>
    </source>
</evidence>
<comment type="caution">
    <text evidence="2">The sequence shown here is derived from an EMBL/GenBank/DDBJ whole genome shotgun (WGS) entry which is preliminary data.</text>
</comment>
<dbReference type="InterPro" id="IPR011009">
    <property type="entry name" value="Kinase-like_dom_sf"/>
</dbReference>
<dbReference type="EMBL" id="AYKH01000041">
    <property type="protein sequence ID" value="ROO24742.1"/>
    <property type="molecule type" value="Genomic_DNA"/>
</dbReference>